<evidence type="ECO:0000256" key="1">
    <source>
        <dbReference type="ARBA" id="ARBA00023002"/>
    </source>
</evidence>
<keyword evidence="2" id="KW-0812">Transmembrane</keyword>
<dbReference type="Proteomes" id="UP000694941">
    <property type="component" value="Unplaced"/>
</dbReference>
<dbReference type="RefSeq" id="XP_022258324.1">
    <property type="nucleotide sequence ID" value="XM_022402616.1"/>
</dbReference>
<protein>
    <submittedName>
        <fullName evidence="4">NADPH oxidase 4-like</fullName>
    </submittedName>
</protein>
<organism evidence="3 4">
    <name type="scientific">Limulus polyphemus</name>
    <name type="common">Atlantic horseshoe crab</name>
    <dbReference type="NCBI Taxonomy" id="6850"/>
    <lineage>
        <taxon>Eukaryota</taxon>
        <taxon>Metazoa</taxon>
        <taxon>Ecdysozoa</taxon>
        <taxon>Arthropoda</taxon>
        <taxon>Chelicerata</taxon>
        <taxon>Merostomata</taxon>
        <taxon>Xiphosura</taxon>
        <taxon>Limulidae</taxon>
        <taxon>Limulus</taxon>
    </lineage>
</organism>
<name>A0ABM1TR18_LIMPO</name>
<reference evidence="4" key="1">
    <citation type="submission" date="2025-08" db="UniProtKB">
        <authorList>
            <consortium name="RefSeq"/>
        </authorList>
    </citation>
    <scope>IDENTIFICATION</scope>
    <source>
        <tissue evidence="4">Muscle</tissue>
    </source>
</reference>
<keyword evidence="1" id="KW-0560">Oxidoreductase</keyword>
<sequence>MLGFSLCLSRSTAAVLNVSCFVVVLPMCRGFCYLLYLLAGKHPCFSIRCWIDESKNIHIICDSTIVVASILHSVSHVINAQSFSRHYNYHFRDVNVANFCGQDPLDTILGTVPGVTGVAMVLVLCLLCSSSVSHVRYV</sequence>
<keyword evidence="3" id="KW-1185">Reference proteome</keyword>
<accession>A0ABM1TR18</accession>
<feature type="transmembrane region" description="Helical" evidence="2">
    <location>
        <begin position="108"/>
        <end position="128"/>
    </location>
</feature>
<dbReference type="PANTHER" id="PTHR11972">
    <property type="entry name" value="NADPH OXIDASE"/>
    <property type="match status" value="1"/>
</dbReference>
<feature type="transmembrane region" description="Helical" evidence="2">
    <location>
        <begin position="59"/>
        <end position="78"/>
    </location>
</feature>
<dbReference type="PANTHER" id="PTHR11972:SF206">
    <property type="entry name" value="NADPH OXIDASE 4"/>
    <property type="match status" value="1"/>
</dbReference>
<dbReference type="GeneID" id="111089684"/>
<proteinExistence type="predicted"/>
<dbReference type="InterPro" id="IPR050369">
    <property type="entry name" value="RBOH/FRE"/>
</dbReference>
<evidence type="ECO:0000313" key="3">
    <source>
        <dbReference type="Proteomes" id="UP000694941"/>
    </source>
</evidence>
<evidence type="ECO:0000313" key="4">
    <source>
        <dbReference type="RefSeq" id="XP_022258324.1"/>
    </source>
</evidence>
<evidence type="ECO:0000256" key="2">
    <source>
        <dbReference type="SAM" id="Phobius"/>
    </source>
</evidence>
<keyword evidence="2" id="KW-1133">Transmembrane helix</keyword>
<feature type="transmembrane region" description="Helical" evidence="2">
    <location>
        <begin position="12"/>
        <end position="38"/>
    </location>
</feature>
<keyword evidence="2" id="KW-0472">Membrane</keyword>
<gene>
    <name evidence="4" type="primary">LOC111089684</name>
</gene>